<dbReference type="EMBL" id="JAGFBR010000019">
    <property type="protein sequence ID" value="KAH0449121.1"/>
    <property type="molecule type" value="Genomic_DNA"/>
</dbReference>
<dbReference type="PROSITE" id="PS00920">
    <property type="entry name" value="NITRIL_CHT_1"/>
    <property type="match status" value="1"/>
</dbReference>
<dbReference type="InterPro" id="IPR000132">
    <property type="entry name" value="Nitrilase/CN_hydratase_CS"/>
</dbReference>
<evidence type="ECO:0000313" key="3">
    <source>
        <dbReference type="EMBL" id="KAH0449121.1"/>
    </source>
</evidence>
<organism evidence="3 4">
    <name type="scientific">Dendrobium chrysotoxum</name>
    <name type="common">Orchid</name>
    <dbReference type="NCBI Taxonomy" id="161865"/>
    <lineage>
        <taxon>Eukaryota</taxon>
        <taxon>Viridiplantae</taxon>
        <taxon>Streptophyta</taxon>
        <taxon>Embryophyta</taxon>
        <taxon>Tracheophyta</taxon>
        <taxon>Spermatophyta</taxon>
        <taxon>Magnoliopsida</taxon>
        <taxon>Liliopsida</taxon>
        <taxon>Asparagales</taxon>
        <taxon>Orchidaceae</taxon>
        <taxon>Epidendroideae</taxon>
        <taxon>Malaxideae</taxon>
        <taxon>Dendrobiinae</taxon>
        <taxon>Dendrobium</taxon>
    </lineage>
</organism>
<dbReference type="Proteomes" id="UP000775213">
    <property type="component" value="Unassembled WGS sequence"/>
</dbReference>
<feature type="compositionally biased region" description="Basic residues" evidence="2">
    <location>
        <begin position="135"/>
        <end position="146"/>
    </location>
</feature>
<evidence type="ECO:0000256" key="1">
    <source>
        <dbReference type="PROSITE-ProRule" id="PRU10139"/>
    </source>
</evidence>
<comment type="caution">
    <text evidence="3">The sequence shown here is derived from an EMBL/GenBank/DDBJ whole genome shotgun (WGS) entry which is preliminary data.</text>
</comment>
<accession>A0AAV7FZ78</accession>
<feature type="region of interest" description="Disordered" evidence="2">
    <location>
        <begin position="276"/>
        <end position="295"/>
    </location>
</feature>
<dbReference type="GO" id="GO:0003824">
    <property type="term" value="F:catalytic activity"/>
    <property type="evidence" value="ECO:0007669"/>
    <property type="project" value="InterPro"/>
</dbReference>
<reference evidence="3 4" key="1">
    <citation type="journal article" date="2021" name="Hortic Res">
        <title>Chromosome-scale assembly of the Dendrobium chrysotoxum genome enhances the understanding of orchid evolution.</title>
        <authorList>
            <person name="Zhang Y."/>
            <person name="Zhang G.Q."/>
            <person name="Zhang D."/>
            <person name="Liu X.D."/>
            <person name="Xu X.Y."/>
            <person name="Sun W.H."/>
            <person name="Yu X."/>
            <person name="Zhu X."/>
            <person name="Wang Z.W."/>
            <person name="Zhao X."/>
            <person name="Zhong W.Y."/>
            <person name="Chen H."/>
            <person name="Yin W.L."/>
            <person name="Huang T."/>
            <person name="Niu S.C."/>
            <person name="Liu Z.J."/>
        </authorList>
    </citation>
    <scope>NUCLEOTIDE SEQUENCE [LARGE SCALE GENOMIC DNA]</scope>
    <source>
        <strain evidence="3">Lindl</strain>
    </source>
</reference>
<name>A0AAV7FZ78_DENCH</name>
<gene>
    <name evidence="3" type="ORF">IEQ34_022921</name>
</gene>
<proteinExistence type="predicted"/>
<evidence type="ECO:0000256" key="2">
    <source>
        <dbReference type="SAM" id="MobiDB-lite"/>
    </source>
</evidence>
<feature type="active site" description="Proton acceptor" evidence="1">
    <location>
        <position position="66"/>
    </location>
</feature>
<dbReference type="AlphaFoldDB" id="A0AAV7FZ78"/>
<keyword evidence="4" id="KW-1185">Reference proteome</keyword>
<protein>
    <submittedName>
        <fullName evidence="3">Uncharacterized protein</fullName>
    </submittedName>
</protein>
<feature type="region of interest" description="Disordered" evidence="2">
    <location>
        <begin position="130"/>
        <end position="152"/>
    </location>
</feature>
<sequence>MHKDIALKPRTCIVVPFKILLAVVSLQWPGTTDNNPDSNPNTDISDFEWDTLCLQLFGLLLFEFHEFFVAGYPNGKENSFFEGNVTLSTLGSKPPAPIIGTEKAAANSNATHGAAGPATYLGWIQRSDCQNTGQRNRRSGKRHVARHDRERSRARIQGQTARIWGKIQFLGLEVSDRAQIWRVGSRDMSDQYATDRSWFGDHLTRMHGVYSSPDMKMNLQNIIMLNYDFRSIFVQQAVVATIAIIFGATKGADVWLAPLGNNKMQQDPQFGSQVFHTMKQQESSQDQREDKHRSGKGLVLRKGLLLQPRDLLDRLGTLPGIQLFDHCRHHALRRS</sequence>
<evidence type="ECO:0000313" key="4">
    <source>
        <dbReference type="Proteomes" id="UP000775213"/>
    </source>
</evidence>